<name>A0A125MEQ9_9BACE</name>
<protein>
    <submittedName>
        <fullName evidence="1">Uncharacterized protein</fullName>
    </submittedName>
</protein>
<dbReference type="GeneID" id="66305631"/>
<dbReference type="Proteomes" id="UP000448877">
    <property type="component" value="Unassembled WGS sequence"/>
</dbReference>
<comment type="caution">
    <text evidence="1">The sequence shown here is derived from an EMBL/GenBank/DDBJ whole genome shotgun (WGS) entry which is preliminary data.</text>
</comment>
<organism evidence="1 2">
    <name type="scientific">Bacteroides cellulosilyticus</name>
    <dbReference type="NCBI Taxonomy" id="246787"/>
    <lineage>
        <taxon>Bacteria</taxon>
        <taxon>Pseudomonadati</taxon>
        <taxon>Bacteroidota</taxon>
        <taxon>Bacteroidia</taxon>
        <taxon>Bacteroidales</taxon>
        <taxon>Bacteroidaceae</taxon>
        <taxon>Bacteroides</taxon>
    </lineage>
</organism>
<dbReference type="RefSeq" id="WP_007219191.1">
    <property type="nucleotide sequence ID" value="NZ_CABMLT010000040.1"/>
</dbReference>
<sequence>MNQLLSNPTRICGKCHQELPCEAFYVSQKSQYRDCYCKKCRAESSRLRRKQQPHSSISDHPKAYLVITLVKNREVRIALIRHAKQVVSESIARKRRRLKEEVMSD</sequence>
<gene>
    <name evidence="1" type="ORF">F2Y81_23505</name>
</gene>
<evidence type="ECO:0000313" key="1">
    <source>
        <dbReference type="EMBL" id="KAA5413216.1"/>
    </source>
</evidence>
<reference evidence="1 2" key="1">
    <citation type="journal article" date="2019" name="Nat. Med.">
        <title>A library of human gut bacterial isolates paired with longitudinal multiomics data enables mechanistic microbiome research.</title>
        <authorList>
            <person name="Poyet M."/>
            <person name="Groussin M."/>
            <person name="Gibbons S.M."/>
            <person name="Avila-Pacheco J."/>
            <person name="Jiang X."/>
            <person name="Kearney S.M."/>
            <person name="Perrotta A.R."/>
            <person name="Berdy B."/>
            <person name="Zhao S."/>
            <person name="Lieberman T.D."/>
            <person name="Swanson P.K."/>
            <person name="Smith M."/>
            <person name="Roesemann S."/>
            <person name="Alexander J.E."/>
            <person name="Rich S.A."/>
            <person name="Livny J."/>
            <person name="Vlamakis H."/>
            <person name="Clish C."/>
            <person name="Bullock K."/>
            <person name="Deik A."/>
            <person name="Scott J."/>
            <person name="Pierce K.A."/>
            <person name="Xavier R.J."/>
            <person name="Alm E.J."/>
        </authorList>
    </citation>
    <scope>NUCLEOTIDE SEQUENCE [LARGE SCALE GENOMIC DNA]</scope>
    <source>
        <strain evidence="1 2">BIOML-A6</strain>
    </source>
</reference>
<proteinExistence type="predicted"/>
<accession>A0A125MEQ9</accession>
<dbReference type="AlphaFoldDB" id="A0A125MEQ9"/>
<dbReference type="EMBL" id="VVYV01000055">
    <property type="protein sequence ID" value="KAA5413216.1"/>
    <property type="molecule type" value="Genomic_DNA"/>
</dbReference>
<evidence type="ECO:0000313" key="2">
    <source>
        <dbReference type="Proteomes" id="UP000448877"/>
    </source>
</evidence>